<evidence type="ECO:0000313" key="9">
    <source>
        <dbReference type="Proteomes" id="UP000886814"/>
    </source>
</evidence>
<protein>
    <submittedName>
        <fullName evidence="8">Extracellular solute-binding protein</fullName>
    </submittedName>
</protein>
<organism evidence="8 9">
    <name type="scientific">Candidatus Blautia stercorigallinarum</name>
    <dbReference type="NCBI Taxonomy" id="2838501"/>
    <lineage>
        <taxon>Bacteria</taxon>
        <taxon>Bacillati</taxon>
        <taxon>Bacillota</taxon>
        <taxon>Clostridia</taxon>
        <taxon>Lachnospirales</taxon>
        <taxon>Lachnospiraceae</taxon>
        <taxon>Blautia</taxon>
    </lineage>
</organism>
<gene>
    <name evidence="8" type="ORF">H9747_11765</name>
</gene>
<comment type="caution">
    <text evidence="8">The sequence shown here is derived from an EMBL/GenBank/DDBJ whole genome shotgun (WGS) entry which is preliminary data.</text>
</comment>
<feature type="chain" id="PRO_5038933350" evidence="7">
    <location>
        <begin position="25"/>
        <end position="568"/>
    </location>
</feature>
<keyword evidence="5" id="KW-0449">Lipoprotein</keyword>
<feature type="signal peptide" evidence="7">
    <location>
        <begin position="1"/>
        <end position="24"/>
    </location>
</feature>
<keyword evidence="1" id="KW-1003">Cell membrane</keyword>
<dbReference type="PANTHER" id="PTHR43649">
    <property type="entry name" value="ARABINOSE-BINDING PROTEIN-RELATED"/>
    <property type="match status" value="1"/>
</dbReference>
<dbReference type="Gene3D" id="3.40.190.10">
    <property type="entry name" value="Periplasmic binding protein-like II"/>
    <property type="match status" value="2"/>
</dbReference>
<evidence type="ECO:0000256" key="1">
    <source>
        <dbReference type="ARBA" id="ARBA00022475"/>
    </source>
</evidence>
<accession>A0A9D1PEA5</accession>
<dbReference type="InterPro" id="IPR050490">
    <property type="entry name" value="Bact_solute-bd_prot1"/>
</dbReference>
<evidence type="ECO:0000256" key="6">
    <source>
        <dbReference type="SAM" id="MobiDB-lite"/>
    </source>
</evidence>
<reference evidence="8" key="2">
    <citation type="submission" date="2021-04" db="EMBL/GenBank/DDBJ databases">
        <authorList>
            <person name="Gilroy R."/>
        </authorList>
    </citation>
    <scope>NUCLEOTIDE SEQUENCE</scope>
    <source>
        <strain evidence="8">CHK195-9823</strain>
    </source>
</reference>
<dbReference type="InterPro" id="IPR006059">
    <property type="entry name" value="SBP"/>
</dbReference>
<dbReference type="PROSITE" id="PS51257">
    <property type="entry name" value="PROKAR_LIPOPROTEIN"/>
    <property type="match status" value="1"/>
</dbReference>
<dbReference type="EMBL" id="DXIQ01000078">
    <property type="protein sequence ID" value="HIV39649.1"/>
    <property type="molecule type" value="Genomic_DNA"/>
</dbReference>
<keyword evidence="3" id="KW-0472">Membrane</keyword>
<keyword evidence="2 7" id="KW-0732">Signal</keyword>
<evidence type="ECO:0000256" key="3">
    <source>
        <dbReference type="ARBA" id="ARBA00023136"/>
    </source>
</evidence>
<dbReference type="Proteomes" id="UP000886814">
    <property type="component" value="Unassembled WGS sequence"/>
</dbReference>
<proteinExistence type="predicted"/>
<dbReference type="PANTHER" id="PTHR43649:SF33">
    <property type="entry name" value="POLYGALACTURONAN_RHAMNOGALACTURONAN-BINDING PROTEIN YTCQ"/>
    <property type="match status" value="1"/>
</dbReference>
<sequence length="568" mass="63295">MKRRILQLPVLTAVMIFLLTGCFASGSGQNSDAAETGESSESTGATDPESDQAAWEEAAHTPLGKYPETVEYTLGKISGANNSNLPAGDTYEDNAYTRYLREILNIQNVDIFELEAGGPYEEALEMSIADRSIPDVLVVNGRDNLQKLVKAGLVEDLTSVYEECTTDVIKEMYDSYGDDLLGSATFDGKLYAFPNTAIDDGHMLLWLRADWIRKLGLEEPRTMDEAMQIIKAFVDNDIAGEGNTVGLACSTGLIAGSSETYGVDGIFTKFGSAPEKWILDDEGNVVYGSVTSETKEALRYLNQLYQDGILDSRFLLRKTDNIDELLINGYCGAVFGRWWAPNNPLMLSYSADYSAEWKPYLFAEDVQDEPQTFESYDEWMYVVVRKGYEHPEIVGKYVSAIFDYSRYEDDHYASEVNDYFSINVDPTARPININVDYIDALYRCGDNLQKALDGEISMTELSGLEKSYYNTCRSFLNGNLTTANGWAAYASRIQAVEVLESIGTRKKPAISLGNADGEIPQNLQDLEMSVFLKIIAGEEPVEYFDTFVQEWYAGGGEELTENVRNSYQ</sequence>
<evidence type="ECO:0000256" key="7">
    <source>
        <dbReference type="SAM" id="SignalP"/>
    </source>
</evidence>
<keyword evidence="4" id="KW-0564">Palmitate</keyword>
<evidence type="ECO:0000256" key="5">
    <source>
        <dbReference type="ARBA" id="ARBA00023288"/>
    </source>
</evidence>
<dbReference type="SUPFAM" id="SSF53850">
    <property type="entry name" value="Periplasmic binding protein-like II"/>
    <property type="match status" value="1"/>
</dbReference>
<dbReference type="Pfam" id="PF13416">
    <property type="entry name" value="SBP_bac_8"/>
    <property type="match status" value="1"/>
</dbReference>
<dbReference type="AlphaFoldDB" id="A0A9D1PEA5"/>
<evidence type="ECO:0000313" key="8">
    <source>
        <dbReference type="EMBL" id="HIV39649.1"/>
    </source>
</evidence>
<feature type="region of interest" description="Disordered" evidence="6">
    <location>
        <begin position="28"/>
        <end position="55"/>
    </location>
</feature>
<reference evidence="8" key="1">
    <citation type="journal article" date="2021" name="PeerJ">
        <title>Extensive microbial diversity within the chicken gut microbiome revealed by metagenomics and culture.</title>
        <authorList>
            <person name="Gilroy R."/>
            <person name="Ravi A."/>
            <person name="Getino M."/>
            <person name="Pursley I."/>
            <person name="Horton D.L."/>
            <person name="Alikhan N.F."/>
            <person name="Baker D."/>
            <person name="Gharbi K."/>
            <person name="Hall N."/>
            <person name="Watson M."/>
            <person name="Adriaenssens E.M."/>
            <person name="Foster-Nyarko E."/>
            <person name="Jarju S."/>
            <person name="Secka A."/>
            <person name="Antonio M."/>
            <person name="Oren A."/>
            <person name="Chaudhuri R.R."/>
            <person name="La Ragione R."/>
            <person name="Hildebrand F."/>
            <person name="Pallen M.J."/>
        </authorList>
    </citation>
    <scope>NUCLEOTIDE SEQUENCE</scope>
    <source>
        <strain evidence="8">CHK195-9823</strain>
    </source>
</reference>
<evidence type="ECO:0000256" key="4">
    <source>
        <dbReference type="ARBA" id="ARBA00023139"/>
    </source>
</evidence>
<evidence type="ECO:0000256" key="2">
    <source>
        <dbReference type="ARBA" id="ARBA00022729"/>
    </source>
</evidence>
<feature type="compositionally biased region" description="Polar residues" evidence="6">
    <location>
        <begin position="28"/>
        <end position="45"/>
    </location>
</feature>
<name>A0A9D1PEA5_9FIRM</name>